<name>A0ABD3M072_9STRA</name>
<evidence type="ECO:0000313" key="3">
    <source>
        <dbReference type="Proteomes" id="UP001530293"/>
    </source>
</evidence>
<feature type="region of interest" description="Disordered" evidence="1">
    <location>
        <begin position="1"/>
        <end position="135"/>
    </location>
</feature>
<gene>
    <name evidence="2" type="ORF">ACHAWU_005150</name>
</gene>
<comment type="caution">
    <text evidence="2">The sequence shown here is derived from an EMBL/GenBank/DDBJ whole genome shotgun (WGS) entry which is preliminary data.</text>
</comment>
<feature type="compositionally biased region" description="Polar residues" evidence="1">
    <location>
        <begin position="256"/>
        <end position="269"/>
    </location>
</feature>
<proteinExistence type="predicted"/>
<dbReference type="Proteomes" id="UP001530293">
    <property type="component" value="Unassembled WGS sequence"/>
</dbReference>
<organism evidence="2 3">
    <name type="scientific">Discostella pseudostelligera</name>
    <dbReference type="NCBI Taxonomy" id="259834"/>
    <lineage>
        <taxon>Eukaryota</taxon>
        <taxon>Sar</taxon>
        <taxon>Stramenopiles</taxon>
        <taxon>Ochrophyta</taxon>
        <taxon>Bacillariophyta</taxon>
        <taxon>Coscinodiscophyceae</taxon>
        <taxon>Thalassiosirophycidae</taxon>
        <taxon>Stephanodiscales</taxon>
        <taxon>Stephanodiscaceae</taxon>
        <taxon>Discostella</taxon>
    </lineage>
</organism>
<evidence type="ECO:0000313" key="2">
    <source>
        <dbReference type="EMBL" id="KAL3757419.1"/>
    </source>
</evidence>
<feature type="compositionally biased region" description="Low complexity" evidence="1">
    <location>
        <begin position="174"/>
        <end position="185"/>
    </location>
</feature>
<feature type="compositionally biased region" description="Acidic residues" evidence="1">
    <location>
        <begin position="81"/>
        <end position="98"/>
    </location>
</feature>
<feature type="compositionally biased region" description="Basic residues" evidence="1">
    <location>
        <begin position="1"/>
        <end position="10"/>
    </location>
</feature>
<feature type="compositionally biased region" description="Polar residues" evidence="1">
    <location>
        <begin position="111"/>
        <end position="123"/>
    </location>
</feature>
<evidence type="ECO:0000256" key="1">
    <source>
        <dbReference type="SAM" id="MobiDB-lite"/>
    </source>
</evidence>
<dbReference type="AlphaFoldDB" id="A0ABD3M072"/>
<sequence>MGRLSRYKKVKSVDPFAKNGSSWKSDIGDCTTLHRVKRKSKTALKLKEQKMSKLQRRVRGKKGNDTSTTRSKKSGGSNGWGDDDGFDLPPDGGDEFDMNDLMGSIKKQSRKSNPLLDTNNVAQSVVVPSAGGDEKWTRKIQKVNVRDVAVASSGDKVDSNAQSSKKQVDKSKNNKNNAKNGGASAITAKTPTRDIIESCSNPKSKKQAANSASSSTTDNNMSKQEKRKAFFEKKKLKKRKRGNGAMDDDDSDDYTKQNQDNSSKTTTSRRPAIDDQVERPPTFTVLPRGANKLAKNKNTKHSSKNENNMSEDDESAALRIRKEQQALEAMREKVMKQYAILRESRRAGTGR</sequence>
<reference evidence="2 3" key="1">
    <citation type="submission" date="2024-10" db="EMBL/GenBank/DDBJ databases">
        <title>Updated reference genomes for cyclostephanoid diatoms.</title>
        <authorList>
            <person name="Roberts W.R."/>
            <person name="Alverson A.J."/>
        </authorList>
    </citation>
    <scope>NUCLEOTIDE SEQUENCE [LARGE SCALE GENOMIC DNA]</scope>
    <source>
        <strain evidence="2 3">AJA232-27</strain>
    </source>
</reference>
<accession>A0ABD3M072</accession>
<protein>
    <submittedName>
        <fullName evidence="2">Uncharacterized protein</fullName>
    </submittedName>
</protein>
<keyword evidence="3" id="KW-1185">Reference proteome</keyword>
<feature type="compositionally biased region" description="Basic residues" evidence="1">
    <location>
        <begin position="34"/>
        <end position="44"/>
    </location>
</feature>
<feature type="compositionally biased region" description="Basic and acidic residues" evidence="1">
    <location>
        <begin position="223"/>
        <end position="233"/>
    </location>
</feature>
<dbReference type="EMBL" id="JALLBG020000266">
    <property type="protein sequence ID" value="KAL3757419.1"/>
    <property type="molecule type" value="Genomic_DNA"/>
</dbReference>
<feature type="region of interest" description="Disordered" evidence="1">
    <location>
        <begin position="147"/>
        <end position="317"/>
    </location>
</feature>